<proteinExistence type="predicted"/>
<accession>A0A285U2A9</accession>
<dbReference type="EMBL" id="OBMM01000009">
    <property type="protein sequence ID" value="SOC30543.1"/>
    <property type="molecule type" value="Genomic_DNA"/>
</dbReference>
<gene>
    <name evidence="1" type="ORF">SAMN05428964_10994</name>
</gene>
<name>A0A285U2A9_9PROT</name>
<dbReference type="RefSeq" id="WP_097053649.1">
    <property type="nucleotide sequence ID" value="NZ_OBMM01000009.1"/>
</dbReference>
<evidence type="ECO:0000313" key="1">
    <source>
        <dbReference type="EMBL" id="SOC30543.1"/>
    </source>
</evidence>
<sequence>MNSRATYFHVSKVENRTSIQRAGLIPQIKEFTNIKREPGIYLLATIEQARDWAFFFAMDVGEPVDIWMVTLPDDVDVRADPDQEMNEVYDSFVCSDAIPAPYIERVGFQHVASSTAEAPPLASKIGTGTSPSM</sequence>
<reference evidence="1 2" key="1">
    <citation type="submission" date="2017-08" db="EMBL/GenBank/DDBJ databases">
        <authorList>
            <person name="de Groot N.N."/>
        </authorList>
    </citation>
    <scope>NUCLEOTIDE SEQUENCE [LARGE SCALE GENOMIC DNA]</scope>
    <source>
        <strain evidence="1 2">USBA 78</strain>
    </source>
</reference>
<dbReference type="Proteomes" id="UP000219068">
    <property type="component" value="Unassembled WGS sequence"/>
</dbReference>
<evidence type="ECO:0000313" key="2">
    <source>
        <dbReference type="Proteomes" id="UP000219068"/>
    </source>
</evidence>
<dbReference type="AlphaFoldDB" id="A0A285U2A9"/>
<organism evidence="1 2">
    <name type="scientific">Thalassospira xiamenensis</name>
    <dbReference type="NCBI Taxonomy" id="220697"/>
    <lineage>
        <taxon>Bacteria</taxon>
        <taxon>Pseudomonadati</taxon>
        <taxon>Pseudomonadota</taxon>
        <taxon>Alphaproteobacteria</taxon>
        <taxon>Rhodospirillales</taxon>
        <taxon>Thalassospiraceae</taxon>
        <taxon>Thalassospira</taxon>
    </lineage>
</organism>
<protein>
    <submittedName>
        <fullName evidence="1">Uncharacterized protein</fullName>
    </submittedName>
</protein>